<gene>
    <name evidence="4" type="ORF">KFK09_024010</name>
</gene>
<dbReference type="PANTHER" id="PTHR33116:SF78">
    <property type="entry name" value="OS12G0587133 PROTEIN"/>
    <property type="match status" value="1"/>
</dbReference>
<feature type="region of interest" description="Disordered" evidence="1">
    <location>
        <begin position="1"/>
        <end position="52"/>
    </location>
</feature>
<dbReference type="InterPro" id="IPR026960">
    <property type="entry name" value="RVT-Znf"/>
</dbReference>
<feature type="domain" description="Reverse transcriptase" evidence="2">
    <location>
        <begin position="679"/>
        <end position="845"/>
    </location>
</feature>
<dbReference type="PANTHER" id="PTHR33116">
    <property type="entry name" value="REVERSE TRANSCRIPTASE ZINC-BINDING DOMAIN-CONTAINING PROTEIN-RELATED-RELATED"/>
    <property type="match status" value="1"/>
</dbReference>
<dbReference type="InterPro" id="IPR036691">
    <property type="entry name" value="Endo/exonu/phosph_ase_sf"/>
</dbReference>
<dbReference type="SUPFAM" id="SSF56219">
    <property type="entry name" value="DNase I-like"/>
    <property type="match status" value="1"/>
</dbReference>
<proteinExistence type="predicted"/>
<evidence type="ECO:0000259" key="3">
    <source>
        <dbReference type="Pfam" id="PF13966"/>
    </source>
</evidence>
<dbReference type="Proteomes" id="UP000829196">
    <property type="component" value="Unassembled WGS sequence"/>
</dbReference>
<sequence length="1483" mass="170512">MIGHDKKECDKSYLLNKDKSNQMNMDLSKDNNEKSTVEDNQPSDDKLHKSENYGPWMMVNYGKKYANNLWNRRTTILMNKNSKISQQKQYVAVKKPVNTEPELTVLSPAKKTAVNTMEKVSVVSRAETESLIPINNSFNILKELEDGEINENNTNVNPVDTVSYSEVPDSTMTASKEELIVTNSIGISSNSIGTKGIEDSSQSSKRKKNKQLKDLGPINASTRSRRMEMEEKARKRSASLYLKEVVKNNGVCFVGLVETKITSIDRSEVDALIGNNWDFYCVPSSNLSGGIIILWNTNYVNFSVEESSTQMVKGEINLFNNIKWKVVTIYGSTEVSKRRDLWNMLDNFSNHEYPIVIGGDFNCLLCKEDKIGGRQFSYQQGARDMEECLLKNDLHEVSFIGPRFTWCNNKIGGARILERLDRCFVNSIALSSPFHLIERHLARIASDHCPILLQFQSFNSKASKMIKFKNCWASYQASFGVVKKEWCRNYQGNYSQILNKKFKRSLKSLFYWRKFKLKDLNKLKEDLMEEIMELQNKEASNSHLTEQEYRMLKEKVLELNSTLARLNTWWKQRAKVNWLKEGDGNSRFFHNYASARRNVNKIIKIKDEDGNTIEDQDHMEEVFMRFFQKKWEIRKTNLVGWPDPTNCLTEQERSILEADLSMTEVLNVLKQLEENTSPDSMAWESLKGVLEYFKFPPHFSMLIMDCVVNPMFSIIINGNCSNWIQARSGFWQGFPLSPILFILCSQLLSNAFHHSSCGIKLCLEGPRISHLLYADDVIMFSKANKKEVLGVKRILHKFCEWTGQKINYSKSLIMFGKHVESRRKRCLSRIMGFKYVKEFLYLGVKMALRRMKKEDFQFIIDKAFKKLNQWGNKYLSLSGKIILVKSILLALPLYHSTHSLIPRKILAYLDKISKNFIWDKKNGAKGLHYVNWNDMCKPIENGGRGIHSNLTKAPALHARLAWRFIQEEKSLLHSVMDIKYGNKLMKENPNGNKSTAFKILNEGFNSLYPIVKWDIANGKSVDAFKDIWILDKSINNWPTYMSPVEDDQFMVEDFISNGNWDEKNLKKVFGKELVDMIMKIQISEDKIVDSLVLINQNSGMSIPGLIRKAKVNSRVENFLWRLKKNAIPSMHFLCYRRIAVNAQCPRGCESNEDMEHIVCGCSKIKEIIQLLNCWGFGFPLFISSEQCLIWLENNVSTKRMMVNLYCTLVFLSWKSRNKRVHGGIEDNSSFIASEAIVQASISNKFSSSNLGFWDVNQSSRLSNTWHPPPPNWIKANVDASLSSSYKAGIAAVFRDNKGRFLYAYGKSLIHWDIGQLESLAIKSIKEEIKEWMFNYNGILIEGDNSNIISFFKKAMNNGMLKDEEWEKGLFISIGYYISDAQIRKNQPPNLFKHVLFLDIIQDIVLDDVLIIQDDQLNKPKFHPGLPGQKRVGFSALLMLSFSSVEGSVEVRSQHLVVVICQLQKEAKGDRFSALLGWQKGGSL</sequence>
<dbReference type="Pfam" id="PF13966">
    <property type="entry name" value="zf-RVT"/>
    <property type="match status" value="1"/>
</dbReference>
<reference evidence="4" key="1">
    <citation type="journal article" date="2022" name="Front. Genet.">
        <title>Chromosome-Scale Assembly of the Dendrobium nobile Genome Provides Insights Into the Molecular Mechanism of the Biosynthesis of the Medicinal Active Ingredient of Dendrobium.</title>
        <authorList>
            <person name="Xu Q."/>
            <person name="Niu S.-C."/>
            <person name="Li K.-L."/>
            <person name="Zheng P.-J."/>
            <person name="Zhang X.-J."/>
            <person name="Jia Y."/>
            <person name="Liu Y."/>
            <person name="Niu Y.-X."/>
            <person name="Yu L.-H."/>
            <person name="Chen D.-F."/>
            <person name="Zhang G.-Q."/>
        </authorList>
    </citation>
    <scope>NUCLEOTIDE SEQUENCE</scope>
    <source>
        <tissue evidence="4">Leaf</tissue>
    </source>
</reference>
<comment type="caution">
    <text evidence="4">The sequence shown here is derived from an EMBL/GenBank/DDBJ whole genome shotgun (WGS) entry which is preliminary data.</text>
</comment>
<evidence type="ECO:0000259" key="2">
    <source>
        <dbReference type="Pfam" id="PF00078"/>
    </source>
</evidence>
<organism evidence="4 5">
    <name type="scientific">Dendrobium nobile</name>
    <name type="common">Orchid</name>
    <dbReference type="NCBI Taxonomy" id="94219"/>
    <lineage>
        <taxon>Eukaryota</taxon>
        <taxon>Viridiplantae</taxon>
        <taxon>Streptophyta</taxon>
        <taxon>Embryophyta</taxon>
        <taxon>Tracheophyta</taxon>
        <taxon>Spermatophyta</taxon>
        <taxon>Magnoliopsida</taxon>
        <taxon>Liliopsida</taxon>
        <taxon>Asparagales</taxon>
        <taxon>Orchidaceae</taxon>
        <taxon>Epidendroideae</taxon>
        <taxon>Malaxideae</taxon>
        <taxon>Dendrobiinae</taxon>
        <taxon>Dendrobium</taxon>
    </lineage>
</organism>
<protein>
    <submittedName>
        <fullName evidence="4">Uncharacterized protein</fullName>
    </submittedName>
</protein>
<accession>A0A8T3ACV8</accession>
<feature type="compositionally biased region" description="Low complexity" evidence="1">
    <location>
        <begin position="192"/>
        <end position="203"/>
    </location>
</feature>
<feature type="compositionally biased region" description="Basic and acidic residues" evidence="1">
    <location>
        <begin position="1"/>
        <end position="20"/>
    </location>
</feature>
<dbReference type="Gene3D" id="3.60.10.10">
    <property type="entry name" value="Endonuclease/exonuclease/phosphatase"/>
    <property type="match status" value="1"/>
</dbReference>
<evidence type="ECO:0000256" key="1">
    <source>
        <dbReference type="SAM" id="MobiDB-lite"/>
    </source>
</evidence>
<feature type="region of interest" description="Disordered" evidence="1">
    <location>
        <begin position="192"/>
        <end position="230"/>
    </location>
</feature>
<dbReference type="OrthoDB" id="1739787at2759"/>
<dbReference type="InterPro" id="IPR044730">
    <property type="entry name" value="RNase_H-like_dom_plant"/>
</dbReference>
<name>A0A8T3ACV8_DENNO</name>
<evidence type="ECO:0000313" key="4">
    <source>
        <dbReference type="EMBL" id="KAI0493884.1"/>
    </source>
</evidence>
<feature type="domain" description="Reverse transcriptase zinc-binding" evidence="3">
    <location>
        <begin position="1105"/>
        <end position="1166"/>
    </location>
</feature>
<dbReference type="CDD" id="cd06222">
    <property type="entry name" value="RNase_H_like"/>
    <property type="match status" value="1"/>
</dbReference>
<feature type="compositionally biased region" description="Basic and acidic residues" evidence="1">
    <location>
        <begin position="27"/>
        <end position="51"/>
    </location>
</feature>
<keyword evidence="5" id="KW-1185">Reference proteome</keyword>
<dbReference type="InterPro" id="IPR000477">
    <property type="entry name" value="RT_dom"/>
</dbReference>
<dbReference type="Pfam" id="PF00078">
    <property type="entry name" value="RVT_1"/>
    <property type="match status" value="1"/>
</dbReference>
<evidence type="ECO:0000313" key="5">
    <source>
        <dbReference type="Proteomes" id="UP000829196"/>
    </source>
</evidence>
<dbReference type="EMBL" id="JAGYWB010000017">
    <property type="protein sequence ID" value="KAI0493884.1"/>
    <property type="molecule type" value="Genomic_DNA"/>
</dbReference>